<dbReference type="InterPro" id="IPR024606">
    <property type="entry name" value="KIAA1549"/>
</dbReference>
<feature type="compositionally biased region" description="Polar residues" evidence="1">
    <location>
        <begin position="1686"/>
        <end position="1695"/>
    </location>
</feature>
<protein>
    <submittedName>
        <fullName evidence="4">UPF0606 protein KIAA1549L homolog</fullName>
    </submittedName>
</protein>
<feature type="region of interest" description="Disordered" evidence="1">
    <location>
        <begin position="902"/>
        <end position="924"/>
    </location>
</feature>
<feature type="compositionally biased region" description="Polar residues" evidence="1">
    <location>
        <begin position="10"/>
        <end position="22"/>
    </location>
</feature>
<feature type="compositionally biased region" description="Polar residues" evidence="1">
    <location>
        <begin position="357"/>
        <end position="367"/>
    </location>
</feature>
<feature type="region of interest" description="Disordered" evidence="1">
    <location>
        <begin position="1612"/>
        <end position="1656"/>
    </location>
</feature>
<accession>A0A6P6E2L6</accession>
<dbReference type="GeneID" id="101563198"/>
<feature type="compositionally biased region" description="Polar residues" evidence="1">
    <location>
        <begin position="746"/>
        <end position="755"/>
    </location>
</feature>
<feature type="compositionally biased region" description="Polar residues" evidence="1">
    <location>
        <begin position="1612"/>
        <end position="1631"/>
    </location>
</feature>
<dbReference type="CTD" id="25758"/>
<reference evidence="4" key="1">
    <citation type="submission" date="2025-08" db="UniProtKB">
        <authorList>
            <consortium name="RefSeq"/>
        </authorList>
    </citation>
    <scope>IDENTIFICATION</scope>
</reference>
<feature type="region of interest" description="Disordered" evidence="1">
    <location>
        <begin position="1"/>
        <end position="42"/>
    </location>
</feature>
<dbReference type="Pfam" id="PF12877">
    <property type="entry name" value="KIAA1549"/>
    <property type="match status" value="1"/>
</dbReference>
<feature type="compositionally biased region" description="Low complexity" evidence="1">
    <location>
        <begin position="1919"/>
        <end position="1935"/>
    </location>
</feature>
<feature type="region of interest" description="Disordered" evidence="1">
    <location>
        <begin position="1405"/>
        <end position="1487"/>
    </location>
</feature>
<dbReference type="PANTHER" id="PTHR21590">
    <property type="entry name" value="SEA DOMAIN-CONTAINING PROTEIN"/>
    <property type="match status" value="1"/>
</dbReference>
<feature type="region of interest" description="Disordered" evidence="1">
    <location>
        <begin position="356"/>
        <end position="382"/>
    </location>
</feature>
<keyword evidence="2" id="KW-0812">Transmembrane</keyword>
<feature type="transmembrane region" description="Helical" evidence="2">
    <location>
        <begin position="1328"/>
        <end position="1352"/>
    </location>
</feature>
<feature type="compositionally biased region" description="Polar residues" evidence="1">
    <location>
        <begin position="144"/>
        <end position="165"/>
    </location>
</feature>
<evidence type="ECO:0000313" key="3">
    <source>
        <dbReference type="Proteomes" id="UP000515203"/>
    </source>
</evidence>
<dbReference type="OrthoDB" id="9939624at2759"/>
<feature type="compositionally biased region" description="Polar residues" evidence="1">
    <location>
        <begin position="1438"/>
        <end position="1467"/>
    </location>
</feature>
<feature type="region of interest" description="Disordered" evidence="1">
    <location>
        <begin position="746"/>
        <end position="771"/>
    </location>
</feature>
<feature type="region of interest" description="Disordered" evidence="1">
    <location>
        <begin position="1919"/>
        <end position="1969"/>
    </location>
</feature>
<dbReference type="InParanoid" id="A0A6P6E2L6"/>
<name>A0A6P6E2L6_OCTDE</name>
<sequence length="1998" mass="214976">MHRKTRAQGDFSSSLYQGSEHSASLEPSKDSTKSLVQPRPQWEREVADVSGLPLASMLPPLSAVPLVTSSSMPPSQPPVGISSLKHPLWSDSLPFLLLPPSSSSLAFHSPHPITFSKPAESLTKVPFFPAIAQAVASSGPKVASSLSSFSDDMNHTPSQTTQDFTNVPHLGFSGSSTKQHSELSPAEGPLSAGSPTPGVLSSMAELGQLSPTPLAPGGLLLPGGTPSWSTLEVASSRASTQPVHRAGVKQVHSGVPLPTLKSAAEAVPSFFQTVQSVAIAMSSKKLAPAPPANGSANPPHLSAAPENSRGPVVSAERASSSWVPPPLPFTTPGQGKAIPSGEVPTLPLNRTIDLPSSVLQPTGSHASPSPVPEMPPPQKENKDVPRFPAATHLLPLSRFHLATKILTLQKDSGTAVLKENEMASVTLPLQTFPSKEVSSLHTVNGFTSDFSIGPISSPIIATPRTNLLLSGSPPPSMPVIQTTQLVSPSPGFSSTKPENFTAAVGHSELPASASKQVTAAFPSSSDVSDFSTIGDMNKPTTTDVFRSSLSVQTGSLSTQSTISGLQHQANYDLSGHVVNSTSWDLHSAPTPLPSGLSSAASAIKSQDFQDTVGRSVVAEHFNIQDLILGPSTYQPEEQSDVAVVGNPTDLWPTSHNSYSRVFQTEKIDYYPSSSRHSLSSPHLRMPTQPTHPLWLTWLRLSSMASLQEMLSDGTDTGPHISSDIYLSHGINASTSLKSILGYHSTAESPKSTSAFPRTPSRVLRASQRPKKWTGAATNADSLFPGTQKTVDFSVSPKIEPTAATAATLLLRKSSPPALSAALVAKGTSSSGLAKSTALVRNVTNKAASDPKATAGTIHTAFPFTPTYMFARTAHTVSTHAAMQGNAGTASGLLSTTHLPRKPQAMHTSLPNPTKPEMPRASTPRPLTSITASARATHLPSPQAENTDTVLPASSTAMVTTGKMASNLECQMSSKLLVKTVLFLTQRRMQSSESLKFSVARGLTQALRKAFHQTDVTAHVDILEHSHNVSIGYYATKGRLVYLPAVVMEMLGVYGVSNVTADLKQHTPNLQSVAVLASPWKPQPAGYFQLKTVLQFVGQSDNIQSCKFAQTMEQRLQKAFQDAERKVFNTRSNLKVQILSTSNASQAVTLVYVVGNQSSFLNGTVASSLLSQLSAELVGFYLTYPPLTIAEPLEYPNLDISETTRDYWVITVLQGVDNSLVGLHNQSFARVMEQRLAQLFMMSQQQGRRFKRATTLGSYTVQMVKMQRVPGPKDPAELTYYTLYNGKPLLGTAAAKILSTIDSQRMALTLHHVVLLQADPVVKNPPNNLWIIAAVLAPIAVVTVIIVIITAVLCRKNKNDFKPDTMISLPQRAKPVQGFDYAKQHLGQQGADEEVIPVTQETVVLPLPVRDAPQERDVAQDGSTIKTAKSTETRKSRSPSENGSVISNESGKPSSGRRSPQNVMAQQKVTKEEARKRNVPGGSDEEEGAVLFDSSGKVAADPFDTSSGSVQLIAIKPTALPVVPPTSDRSQDSSAVLNGEVNKALKQKSDIEHYRNKLRLKAKRKGYYDFPPVETNKGLTERKKMYEKAPKEMEHVLDPDPELCAPYAEPKNRQQMKNSVYRSRQSLNSPSPGETEMDLLVTRERPRRGIRNSGYDTEPEIIEETNVDRVHDPRGYARSRPVKGHSETSTLSSQPSIDEVRQQMHMLLEEAFSLASAGHAGQSRHQEAYGSTQHLPYSEVVTSAPGTMTRPRAGVQWVPTYRPEMYQYSLPRPAYRFSQLPEMVMGSPPPPVPPRPGPVAVASLRRSTSDIGSKTRMADSVGPEPAQLHESASFAQVSRGPVSVAQLDQSALNYSGNTVPAVFAIPAANRPGFTGYFIPTPPSSYRSQAWMSYAGENELPSQWADSVPLPGYIEAYPRSRYQPSSPSRLPRQYSQPANLHPSLEQAPMPSAAVSQQSLTENDPSDPPLTNISTAALVKAIREEVAKLAKKQTDMFEFQV</sequence>
<feature type="region of interest" description="Disordered" evidence="1">
    <location>
        <begin position="143"/>
        <end position="202"/>
    </location>
</feature>
<feature type="compositionally biased region" description="Polar residues" evidence="1">
    <location>
        <begin position="1951"/>
        <end position="1969"/>
    </location>
</feature>
<dbReference type="PANTHER" id="PTHR21590:SF3">
    <property type="entry name" value="UPF0606 PROTEIN KIAA1549L"/>
    <property type="match status" value="1"/>
</dbReference>
<evidence type="ECO:0000313" key="4">
    <source>
        <dbReference type="RefSeq" id="XP_023566506.1"/>
    </source>
</evidence>
<keyword evidence="2" id="KW-1133">Transmembrane helix</keyword>
<organism evidence="3 4">
    <name type="scientific">Octodon degus</name>
    <name type="common">Degu</name>
    <name type="synonym">Sciurus degus</name>
    <dbReference type="NCBI Taxonomy" id="10160"/>
    <lineage>
        <taxon>Eukaryota</taxon>
        <taxon>Metazoa</taxon>
        <taxon>Chordata</taxon>
        <taxon>Craniata</taxon>
        <taxon>Vertebrata</taxon>
        <taxon>Euteleostomi</taxon>
        <taxon>Mammalia</taxon>
        <taxon>Eutheria</taxon>
        <taxon>Euarchontoglires</taxon>
        <taxon>Glires</taxon>
        <taxon>Rodentia</taxon>
        <taxon>Hystricomorpha</taxon>
        <taxon>Octodontidae</taxon>
        <taxon>Octodon</taxon>
    </lineage>
</organism>
<dbReference type="RefSeq" id="XP_023566506.1">
    <property type="nucleotide sequence ID" value="XM_023710738.1"/>
</dbReference>
<keyword evidence="2" id="KW-0472">Membrane</keyword>
<gene>
    <name evidence="4" type="primary">Kiaa1549l</name>
</gene>
<evidence type="ECO:0000256" key="1">
    <source>
        <dbReference type="SAM" id="MobiDB-lite"/>
    </source>
</evidence>
<feature type="region of interest" description="Disordered" evidence="1">
    <location>
        <begin position="1669"/>
        <end position="1695"/>
    </location>
</feature>
<proteinExistence type="predicted"/>
<keyword evidence="3" id="KW-1185">Reference proteome</keyword>
<dbReference type="FunCoup" id="A0A6P6E2L6">
    <property type="interactions" value="29"/>
</dbReference>
<dbReference type="Proteomes" id="UP000515203">
    <property type="component" value="Unplaced"/>
</dbReference>
<feature type="region of interest" description="Disordered" evidence="1">
    <location>
        <begin position="286"/>
        <end position="326"/>
    </location>
</feature>
<feature type="compositionally biased region" description="Pro residues" evidence="1">
    <location>
        <begin position="369"/>
        <end position="378"/>
    </location>
</feature>
<evidence type="ECO:0000256" key="2">
    <source>
        <dbReference type="SAM" id="Phobius"/>
    </source>
</evidence>